<evidence type="ECO:0000313" key="3">
    <source>
        <dbReference type="EMBL" id="PKV91218.1"/>
    </source>
</evidence>
<dbReference type="OrthoDB" id="4760590at2"/>
<dbReference type="PANTHER" id="PTHR43244:SF1">
    <property type="entry name" value="5,10-METHYLENETETRAHYDROMETHANOPTERIN REDUCTASE"/>
    <property type="match status" value="1"/>
</dbReference>
<proteinExistence type="predicted"/>
<feature type="domain" description="Luciferase-like" evidence="2">
    <location>
        <begin position="4"/>
        <end position="94"/>
    </location>
</feature>
<dbReference type="SUPFAM" id="SSF51679">
    <property type="entry name" value="Bacterial luciferase-like"/>
    <property type="match status" value="1"/>
</dbReference>
<dbReference type="InterPro" id="IPR011251">
    <property type="entry name" value="Luciferase-like_dom"/>
</dbReference>
<dbReference type="Gene3D" id="3.20.20.30">
    <property type="entry name" value="Luciferase-like domain"/>
    <property type="match status" value="1"/>
</dbReference>
<evidence type="ECO:0000313" key="4">
    <source>
        <dbReference type="Proteomes" id="UP000233750"/>
    </source>
</evidence>
<accession>A0A2N3WBH2</accession>
<dbReference type="GO" id="GO:0016705">
    <property type="term" value="F:oxidoreductase activity, acting on paired donors, with incorporation or reduction of molecular oxygen"/>
    <property type="evidence" value="ECO:0007669"/>
    <property type="project" value="InterPro"/>
</dbReference>
<dbReference type="RefSeq" id="WP_101435295.1">
    <property type="nucleotide sequence ID" value="NZ_PJMY01000003.1"/>
</dbReference>
<protein>
    <submittedName>
        <fullName evidence="3">F420-dependent oxidoreductase</fullName>
    </submittedName>
</protein>
<dbReference type="NCBIfam" id="TIGR03620">
    <property type="entry name" value="F420_MSMEG_4141"/>
    <property type="match status" value="1"/>
</dbReference>
<name>A0A2N3WBH2_9PSEU</name>
<sequence length="281" mass="30221">MTVGIWTFSFDGEKISEVRAAAREVESLGFTALWFGEYRGREAFTQAALLLEATTTLTVATGIARFSERSAATAEAAGRTLAEAYPGRFTLGLGGHRSGGEGTALQDYLDAMDAADLHFAAGSASGSRPRRLLAALGPKMLKLAATRADGAHPYFVPPEHTAFARETMGPDAYLAVEQAVVLDADPVKARQIAREHVAGYVRLAAHQRTNLRRLGYTEEDLSDGGSDRLVDAIVAYRNENEVADRIRAHFDAGADHVCIQVLGDGPEIPVDGWRRLAPLVL</sequence>
<dbReference type="InterPro" id="IPR050564">
    <property type="entry name" value="F420-G6PD/mer"/>
</dbReference>
<dbReference type="AlphaFoldDB" id="A0A2N3WBH2"/>
<comment type="caution">
    <text evidence="3">The sequence shown here is derived from an EMBL/GenBank/DDBJ whole genome shotgun (WGS) entry which is preliminary data.</text>
</comment>
<keyword evidence="4" id="KW-1185">Reference proteome</keyword>
<gene>
    <name evidence="3" type="ORF">ATK30_1984</name>
</gene>
<evidence type="ECO:0000259" key="2">
    <source>
        <dbReference type="Pfam" id="PF00296"/>
    </source>
</evidence>
<evidence type="ECO:0000256" key="1">
    <source>
        <dbReference type="ARBA" id="ARBA00023002"/>
    </source>
</evidence>
<reference evidence="3 4" key="1">
    <citation type="submission" date="2017-12" db="EMBL/GenBank/DDBJ databases">
        <title>Sequencing the genomes of 1000 Actinobacteria strains.</title>
        <authorList>
            <person name="Klenk H.-P."/>
        </authorList>
    </citation>
    <scope>NUCLEOTIDE SEQUENCE [LARGE SCALE GENOMIC DNA]</scope>
    <source>
        <strain evidence="3 4">DSM 45165</strain>
    </source>
</reference>
<dbReference type="InterPro" id="IPR019922">
    <property type="entry name" value="Lucif-like_OxRdatse_MSMEG_4141"/>
</dbReference>
<keyword evidence="1" id="KW-0560">Oxidoreductase</keyword>
<organism evidence="3 4">
    <name type="scientific">Amycolatopsis echigonensis</name>
    <dbReference type="NCBI Taxonomy" id="2576905"/>
    <lineage>
        <taxon>Bacteria</taxon>
        <taxon>Bacillati</taxon>
        <taxon>Actinomycetota</taxon>
        <taxon>Actinomycetes</taxon>
        <taxon>Pseudonocardiales</taxon>
        <taxon>Pseudonocardiaceae</taxon>
        <taxon>Amycolatopsis</taxon>
    </lineage>
</organism>
<dbReference type="PANTHER" id="PTHR43244">
    <property type="match status" value="1"/>
</dbReference>
<dbReference type="Pfam" id="PF00296">
    <property type="entry name" value="Bac_luciferase"/>
    <property type="match status" value="2"/>
</dbReference>
<dbReference type="EMBL" id="PJMY01000003">
    <property type="protein sequence ID" value="PKV91218.1"/>
    <property type="molecule type" value="Genomic_DNA"/>
</dbReference>
<dbReference type="Proteomes" id="UP000233750">
    <property type="component" value="Unassembled WGS sequence"/>
</dbReference>
<feature type="domain" description="Luciferase-like" evidence="2">
    <location>
        <begin position="129"/>
        <end position="256"/>
    </location>
</feature>
<dbReference type="InterPro" id="IPR036661">
    <property type="entry name" value="Luciferase-like_sf"/>
</dbReference>